<evidence type="ECO:0000313" key="2">
    <source>
        <dbReference type="Proteomes" id="UP001213799"/>
    </source>
</evidence>
<keyword evidence="2" id="KW-1185">Reference proteome</keyword>
<dbReference type="EMBL" id="JAQJAE010000004">
    <property type="protein sequence ID" value="KAJ5598178.1"/>
    <property type="molecule type" value="Genomic_DNA"/>
</dbReference>
<name>A0AAD6E007_9EURO</name>
<comment type="caution">
    <text evidence="1">The sequence shown here is derived from an EMBL/GenBank/DDBJ whole genome shotgun (WGS) entry which is preliminary data.</text>
</comment>
<accession>A0AAD6E007</accession>
<reference evidence="1" key="2">
    <citation type="submission" date="2023-01" db="EMBL/GenBank/DDBJ databases">
        <authorList>
            <person name="Petersen C."/>
        </authorList>
    </citation>
    <scope>NUCLEOTIDE SEQUENCE</scope>
    <source>
        <strain evidence="1">IBT 12815</strain>
    </source>
</reference>
<protein>
    <submittedName>
        <fullName evidence="1">Uncharacterized protein</fullName>
    </submittedName>
</protein>
<reference evidence="1" key="1">
    <citation type="journal article" date="2023" name="IMA Fungus">
        <title>Comparative genomic study of the Penicillium genus elucidates a diverse pangenome and 15 lateral gene transfer events.</title>
        <authorList>
            <person name="Petersen C."/>
            <person name="Sorensen T."/>
            <person name="Nielsen M.R."/>
            <person name="Sondergaard T.E."/>
            <person name="Sorensen J.L."/>
            <person name="Fitzpatrick D.A."/>
            <person name="Frisvad J.C."/>
            <person name="Nielsen K.L."/>
        </authorList>
    </citation>
    <scope>NUCLEOTIDE SEQUENCE</scope>
    <source>
        <strain evidence="1">IBT 12815</strain>
    </source>
</reference>
<sequence length="85" mass="9576">MSRSFMSQFSHGPDICHRELSCIQTALTILKEWHRLSSSDVMISKEFNEQLVTAMGGCQIIMEVLSEDVMTLVHGSRNDGTLGFR</sequence>
<gene>
    <name evidence="1" type="ORF">N7537_008262</name>
</gene>
<dbReference type="RefSeq" id="XP_056751393.1">
    <property type="nucleotide sequence ID" value="XM_056899317.1"/>
</dbReference>
<evidence type="ECO:0000313" key="1">
    <source>
        <dbReference type="EMBL" id="KAJ5598178.1"/>
    </source>
</evidence>
<dbReference type="Proteomes" id="UP001213799">
    <property type="component" value="Unassembled WGS sequence"/>
</dbReference>
<proteinExistence type="predicted"/>
<organism evidence="1 2">
    <name type="scientific">Penicillium hordei</name>
    <dbReference type="NCBI Taxonomy" id="40994"/>
    <lineage>
        <taxon>Eukaryota</taxon>
        <taxon>Fungi</taxon>
        <taxon>Dikarya</taxon>
        <taxon>Ascomycota</taxon>
        <taxon>Pezizomycotina</taxon>
        <taxon>Eurotiomycetes</taxon>
        <taxon>Eurotiomycetidae</taxon>
        <taxon>Eurotiales</taxon>
        <taxon>Aspergillaceae</taxon>
        <taxon>Penicillium</taxon>
    </lineage>
</organism>
<dbReference type="AlphaFoldDB" id="A0AAD6E007"/>
<dbReference type="GeneID" id="81589559"/>